<dbReference type="OrthoDB" id="9811395at2"/>
<dbReference type="Proteomes" id="UP000280368">
    <property type="component" value="Unassembled WGS sequence"/>
</dbReference>
<keyword evidence="7" id="KW-1185">Reference proteome</keyword>
<comment type="caution">
    <text evidence="6">The sequence shown here is derived from an EMBL/GenBank/DDBJ whole genome shotgun (WGS) entry which is preliminary data.</text>
</comment>
<keyword evidence="1 4" id="KW-0349">Heme</keyword>
<evidence type="ECO:0000313" key="6">
    <source>
        <dbReference type="EMBL" id="RMA77070.1"/>
    </source>
</evidence>
<dbReference type="InterPro" id="IPR036909">
    <property type="entry name" value="Cyt_c-like_dom_sf"/>
</dbReference>
<evidence type="ECO:0000256" key="2">
    <source>
        <dbReference type="ARBA" id="ARBA00022723"/>
    </source>
</evidence>
<gene>
    <name evidence="6" type="ORF">BC961_1056</name>
</gene>
<dbReference type="GO" id="GO:0020037">
    <property type="term" value="F:heme binding"/>
    <property type="evidence" value="ECO:0007669"/>
    <property type="project" value="InterPro"/>
</dbReference>
<protein>
    <submittedName>
        <fullName evidence="6">Cbb3-type cytochrome c oxidase subunit III</fullName>
    </submittedName>
</protein>
<dbReference type="SUPFAM" id="SSF46626">
    <property type="entry name" value="Cytochrome c"/>
    <property type="match status" value="1"/>
</dbReference>
<evidence type="ECO:0000256" key="4">
    <source>
        <dbReference type="PROSITE-ProRule" id="PRU00433"/>
    </source>
</evidence>
<dbReference type="PROSITE" id="PS51007">
    <property type="entry name" value="CYTC"/>
    <property type="match status" value="1"/>
</dbReference>
<sequence>MLATQLLLGFGILLLGNLSLENARLQDNYIAFNSETAVISAPQNPGKEIYADFCIQCHGANGKGDVAGIPPLAGSDWLTTKRNESIAAVKFGLSGAITVNKTKYDKNMPAMGLSNEEVADVMNYVMTSWGNKQTKVISLKEVEAITKK</sequence>
<dbReference type="Gene3D" id="1.10.760.10">
    <property type="entry name" value="Cytochrome c-like domain"/>
    <property type="match status" value="1"/>
</dbReference>
<dbReference type="InterPro" id="IPR051459">
    <property type="entry name" value="Cytochrome_c-type_DH"/>
</dbReference>
<proteinExistence type="predicted"/>
<dbReference type="GO" id="GO:0046872">
    <property type="term" value="F:metal ion binding"/>
    <property type="evidence" value="ECO:0007669"/>
    <property type="project" value="UniProtKB-KW"/>
</dbReference>
<organism evidence="6 7">
    <name type="scientific">Flavobacterium weaverense</name>
    <dbReference type="NCBI Taxonomy" id="271156"/>
    <lineage>
        <taxon>Bacteria</taxon>
        <taxon>Pseudomonadati</taxon>
        <taxon>Bacteroidota</taxon>
        <taxon>Flavobacteriia</taxon>
        <taxon>Flavobacteriales</taxon>
        <taxon>Flavobacteriaceae</taxon>
        <taxon>Flavobacterium</taxon>
    </lineage>
</organism>
<dbReference type="PANTHER" id="PTHR35008:SF8">
    <property type="entry name" value="ALCOHOL DEHYDROGENASE CYTOCHROME C SUBUNIT"/>
    <property type="match status" value="1"/>
</dbReference>
<dbReference type="Pfam" id="PF00034">
    <property type="entry name" value="Cytochrom_C"/>
    <property type="match status" value="1"/>
</dbReference>
<feature type="domain" description="Cytochrome c" evidence="5">
    <location>
        <begin position="41"/>
        <end position="129"/>
    </location>
</feature>
<dbReference type="RefSeq" id="WP_121924775.1">
    <property type="nucleotide sequence ID" value="NZ_CBCSGA010000001.1"/>
</dbReference>
<dbReference type="PANTHER" id="PTHR35008">
    <property type="entry name" value="BLL4482 PROTEIN-RELATED"/>
    <property type="match status" value="1"/>
</dbReference>
<evidence type="ECO:0000259" key="5">
    <source>
        <dbReference type="PROSITE" id="PS51007"/>
    </source>
</evidence>
<evidence type="ECO:0000256" key="1">
    <source>
        <dbReference type="ARBA" id="ARBA00022617"/>
    </source>
</evidence>
<dbReference type="EMBL" id="REFH01000008">
    <property type="protein sequence ID" value="RMA77070.1"/>
    <property type="molecule type" value="Genomic_DNA"/>
</dbReference>
<keyword evidence="2 4" id="KW-0479">Metal-binding</keyword>
<reference evidence="6 7" key="1">
    <citation type="submission" date="2018-10" db="EMBL/GenBank/DDBJ databases">
        <title>Genomic Encyclopedia of Archaeal and Bacterial Type Strains, Phase II (KMG-II): from individual species to whole genera.</title>
        <authorList>
            <person name="Goeker M."/>
        </authorList>
    </citation>
    <scope>NUCLEOTIDE SEQUENCE [LARGE SCALE GENOMIC DNA]</scope>
    <source>
        <strain evidence="6 7">DSM 19727</strain>
    </source>
</reference>
<dbReference type="AlphaFoldDB" id="A0A3L9ZXC9"/>
<dbReference type="GO" id="GO:0009055">
    <property type="term" value="F:electron transfer activity"/>
    <property type="evidence" value="ECO:0007669"/>
    <property type="project" value="InterPro"/>
</dbReference>
<dbReference type="InterPro" id="IPR009056">
    <property type="entry name" value="Cyt_c-like_dom"/>
</dbReference>
<name>A0A3L9ZXC9_9FLAO</name>
<evidence type="ECO:0000256" key="3">
    <source>
        <dbReference type="ARBA" id="ARBA00023004"/>
    </source>
</evidence>
<accession>A0A3L9ZXC9</accession>
<evidence type="ECO:0000313" key="7">
    <source>
        <dbReference type="Proteomes" id="UP000280368"/>
    </source>
</evidence>
<keyword evidence="3 4" id="KW-0408">Iron</keyword>